<dbReference type="Proteomes" id="UP000622552">
    <property type="component" value="Unassembled WGS sequence"/>
</dbReference>
<protein>
    <submittedName>
        <fullName evidence="1">Uncharacterized protein</fullName>
    </submittedName>
</protein>
<accession>A0A8J7GEV7</accession>
<reference evidence="1" key="1">
    <citation type="submission" date="2020-11" db="EMBL/GenBank/DDBJ databases">
        <title>Sequencing the genomes of 1000 actinobacteria strains.</title>
        <authorList>
            <person name="Klenk H.-P."/>
        </authorList>
    </citation>
    <scope>NUCLEOTIDE SEQUENCE</scope>
    <source>
        <strain evidence="1">DSM 45356</strain>
    </source>
</reference>
<dbReference type="AlphaFoldDB" id="A0A8J7GEV7"/>
<evidence type="ECO:0000313" key="1">
    <source>
        <dbReference type="EMBL" id="MBG6137469.1"/>
    </source>
</evidence>
<keyword evidence="2" id="KW-1185">Reference proteome</keyword>
<gene>
    <name evidence="1" type="ORF">IW245_003663</name>
</gene>
<evidence type="ECO:0000313" key="2">
    <source>
        <dbReference type="Proteomes" id="UP000622552"/>
    </source>
</evidence>
<proteinExistence type="predicted"/>
<dbReference type="RefSeq" id="WP_197004337.1">
    <property type="nucleotide sequence ID" value="NZ_BONS01000020.1"/>
</dbReference>
<organism evidence="1 2">
    <name type="scientific">Longispora fulva</name>
    <dbReference type="NCBI Taxonomy" id="619741"/>
    <lineage>
        <taxon>Bacteria</taxon>
        <taxon>Bacillati</taxon>
        <taxon>Actinomycetota</taxon>
        <taxon>Actinomycetes</taxon>
        <taxon>Micromonosporales</taxon>
        <taxon>Micromonosporaceae</taxon>
        <taxon>Longispora</taxon>
    </lineage>
</organism>
<comment type="caution">
    <text evidence="1">The sequence shown here is derived from an EMBL/GenBank/DDBJ whole genome shotgun (WGS) entry which is preliminary data.</text>
</comment>
<sequence>MTPLTATALGTLDTHEADGLHRVISLCLHDDHDEDGVYAYWLVPGETYGLAHDGVTWTVTGGAWTEPGHTYRLRRAGHPAMSVPTLHGDESLDPDHTYQTHHGPEGWELWRHNT</sequence>
<name>A0A8J7GEV7_9ACTN</name>
<dbReference type="EMBL" id="JADOUF010000001">
    <property type="protein sequence ID" value="MBG6137469.1"/>
    <property type="molecule type" value="Genomic_DNA"/>
</dbReference>